<name>A0A2U3LBL7_9FIRM</name>
<evidence type="ECO:0000313" key="1">
    <source>
        <dbReference type="EMBL" id="SPF49129.1"/>
    </source>
</evidence>
<sequence>MCVAPYAGAWIEISIKTIEPRSRYVAPYAGAWIEITWDCYYNC</sequence>
<organism evidence="1 2">
    <name type="scientific">Candidatus Desulfosporosinus infrequens</name>
    <dbReference type="NCBI Taxonomy" id="2043169"/>
    <lineage>
        <taxon>Bacteria</taxon>
        <taxon>Bacillati</taxon>
        <taxon>Bacillota</taxon>
        <taxon>Clostridia</taxon>
        <taxon>Eubacteriales</taxon>
        <taxon>Desulfitobacteriaceae</taxon>
        <taxon>Desulfosporosinus</taxon>
    </lineage>
</organism>
<dbReference type="EMBL" id="OMOF01000371">
    <property type="protein sequence ID" value="SPF49129.1"/>
    <property type="molecule type" value="Genomic_DNA"/>
</dbReference>
<protein>
    <submittedName>
        <fullName evidence="1">Uncharacterized protein</fullName>
    </submittedName>
</protein>
<dbReference type="Proteomes" id="UP000238916">
    <property type="component" value="Unassembled WGS sequence"/>
</dbReference>
<gene>
    <name evidence="1" type="ORF">SBF1_4320009</name>
</gene>
<evidence type="ECO:0000313" key="2">
    <source>
        <dbReference type="Proteomes" id="UP000238916"/>
    </source>
</evidence>
<dbReference type="AlphaFoldDB" id="A0A2U3LBL7"/>
<accession>A0A2U3LBL7</accession>
<proteinExistence type="predicted"/>
<reference evidence="2" key="1">
    <citation type="submission" date="2018-02" db="EMBL/GenBank/DDBJ databases">
        <authorList>
            <person name="Hausmann B."/>
        </authorList>
    </citation>
    <scope>NUCLEOTIDE SEQUENCE [LARGE SCALE GENOMIC DNA]</scope>
    <source>
        <strain evidence="2">Peat soil MAG SbF1</strain>
    </source>
</reference>